<gene>
    <name evidence="6" type="ORF">GCM10022211_10180</name>
</gene>
<dbReference type="InterPro" id="IPR036259">
    <property type="entry name" value="MFS_trans_sf"/>
</dbReference>
<feature type="transmembrane region" description="Helical" evidence="4">
    <location>
        <begin position="12"/>
        <end position="31"/>
    </location>
</feature>
<keyword evidence="2 4" id="KW-1133">Transmembrane helix</keyword>
<dbReference type="Proteomes" id="UP001501310">
    <property type="component" value="Unassembled WGS sequence"/>
</dbReference>
<feature type="transmembrane region" description="Helical" evidence="4">
    <location>
        <begin position="281"/>
        <end position="300"/>
    </location>
</feature>
<sequence>MNNSSGRKALPRSVWVLGFVSLFMDLSSEIIHALLPLFVTVTLGASVAMLGAIDGVAEATASFAKLAGGRLSDRQQKRKPWILAGYGMAAITKPLFALAGTPLTVLGARLVDRTAKGLRGSPRDALIADETPPDQRGAAYGLRQSLDTVGALLAPLAAAGLMIWLAGDIRSIFWIAVIPAFVSVAIIILFLREPERPLGTPAKAPALLQSFRDVDKDCRRVILVAFLFTLARFSESFLVLKGADAGLSLATAPLILVVFNLSYVLLSYPAGALGDRRDPRLILTAGIALLVVGNGVLAMSSGLAGVVVGVALWGAHMALTQGLFAKLLADVAPPHLRATAFGLFNVATGVGLLLASLGAGLLWDRDGSSATFVASAAVAIGAGMMLWLLPDRSRAN</sequence>
<feature type="transmembrane region" description="Helical" evidence="4">
    <location>
        <begin position="341"/>
        <end position="363"/>
    </location>
</feature>
<feature type="transmembrane region" description="Helical" evidence="4">
    <location>
        <begin position="172"/>
        <end position="191"/>
    </location>
</feature>
<feature type="transmembrane region" description="Helical" evidence="4">
    <location>
        <begin position="146"/>
        <end position="166"/>
    </location>
</feature>
<dbReference type="RefSeq" id="WP_344709086.1">
    <property type="nucleotide sequence ID" value="NZ_BAAAZD010000001.1"/>
</dbReference>
<dbReference type="Pfam" id="PF07690">
    <property type="entry name" value="MFS_1"/>
    <property type="match status" value="1"/>
</dbReference>
<dbReference type="Gene3D" id="1.20.1250.20">
    <property type="entry name" value="MFS general substrate transporter like domains"/>
    <property type="match status" value="2"/>
</dbReference>
<name>A0ABP7RRN6_9SPHN</name>
<feature type="transmembrane region" description="Helical" evidence="4">
    <location>
        <begin position="369"/>
        <end position="389"/>
    </location>
</feature>
<dbReference type="InterPro" id="IPR020846">
    <property type="entry name" value="MFS_dom"/>
</dbReference>
<proteinExistence type="predicted"/>
<dbReference type="PROSITE" id="PS50850">
    <property type="entry name" value="MFS"/>
    <property type="match status" value="1"/>
</dbReference>
<dbReference type="PANTHER" id="PTHR23518:SF2">
    <property type="entry name" value="MAJOR FACILITATOR SUPERFAMILY TRANSPORTER"/>
    <property type="match status" value="1"/>
</dbReference>
<feature type="transmembrane region" description="Helical" evidence="4">
    <location>
        <begin position="37"/>
        <end position="57"/>
    </location>
</feature>
<dbReference type="PANTHER" id="PTHR23518">
    <property type="entry name" value="C-METHYLTRANSFERASE"/>
    <property type="match status" value="1"/>
</dbReference>
<feature type="domain" description="Major facilitator superfamily (MFS) profile" evidence="5">
    <location>
        <begin position="13"/>
        <end position="394"/>
    </location>
</feature>
<dbReference type="CDD" id="cd17370">
    <property type="entry name" value="MFS_MJ1317_like"/>
    <property type="match status" value="1"/>
</dbReference>
<evidence type="ECO:0000256" key="4">
    <source>
        <dbReference type="SAM" id="Phobius"/>
    </source>
</evidence>
<evidence type="ECO:0000256" key="2">
    <source>
        <dbReference type="ARBA" id="ARBA00022989"/>
    </source>
</evidence>
<evidence type="ECO:0000313" key="6">
    <source>
        <dbReference type="EMBL" id="GAA4001295.1"/>
    </source>
</evidence>
<dbReference type="SUPFAM" id="SSF103473">
    <property type="entry name" value="MFS general substrate transporter"/>
    <property type="match status" value="1"/>
</dbReference>
<feature type="transmembrane region" description="Helical" evidence="4">
    <location>
        <begin position="246"/>
        <end position="269"/>
    </location>
</feature>
<protein>
    <submittedName>
        <fullName evidence="6">MFS transporter</fullName>
    </submittedName>
</protein>
<comment type="caution">
    <text evidence="6">The sequence shown here is derived from an EMBL/GenBank/DDBJ whole genome shotgun (WGS) entry which is preliminary data.</text>
</comment>
<accession>A0ABP7RRN6</accession>
<reference evidence="7" key="1">
    <citation type="journal article" date="2019" name="Int. J. Syst. Evol. Microbiol.">
        <title>The Global Catalogue of Microorganisms (GCM) 10K type strain sequencing project: providing services to taxonomists for standard genome sequencing and annotation.</title>
        <authorList>
            <consortium name="The Broad Institute Genomics Platform"/>
            <consortium name="The Broad Institute Genome Sequencing Center for Infectious Disease"/>
            <person name="Wu L."/>
            <person name="Ma J."/>
        </authorList>
    </citation>
    <scope>NUCLEOTIDE SEQUENCE [LARGE SCALE GENOMIC DNA]</scope>
    <source>
        <strain evidence="7">JCM 16603</strain>
    </source>
</reference>
<evidence type="ECO:0000259" key="5">
    <source>
        <dbReference type="PROSITE" id="PS50850"/>
    </source>
</evidence>
<evidence type="ECO:0000313" key="7">
    <source>
        <dbReference type="Proteomes" id="UP001501310"/>
    </source>
</evidence>
<keyword evidence="3 4" id="KW-0472">Membrane</keyword>
<organism evidence="6 7">
    <name type="scientific">Sphingomonas humi</name>
    <dbReference type="NCBI Taxonomy" id="335630"/>
    <lineage>
        <taxon>Bacteria</taxon>
        <taxon>Pseudomonadati</taxon>
        <taxon>Pseudomonadota</taxon>
        <taxon>Alphaproteobacteria</taxon>
        <taxon>Sphingomonadales</taxon>
        <taxon>Sphingomonadaceae</taxon>
        <taxon>Sphingomonas</taxon>
    </lineage>
</organism>
<dbReference type="EMBL" id="BAAAZD010000001">
    <property type="protein sequence ID" value="GAA4001295.1"/>
    <property type="molecule type" value="Genomic_DNA"/>
</dbReference>
<keyword evidence="7" id="KW-1185">Reference proteome</keyword>
<keyword evidence="1 4" id="KW-0812">Transmembrane</keyword>
<evidence type="ECO:0000256" key="1">
    <source>
        <dbReference type="ARBA" id="ARBA00022692"/>
    </source>
</evidence>
<dbReference type="InterPro" id="IPR011701">
    <property type="entry name" value="MFS"/>
</dbReference>
<feature type="transmembrane region" description="Helical" evidence="4">
    <location>
        <begin position="306"/>
        <end position="329"/>
    </location>
</feature>
<evidence type="ECO:0000256" key="3">
    <source>
        <dbReference type="ARBA" id="ARBA00023136"/>
    </source>
</evidence>